<dbReference type="Proteomes" id="UP000886667">
    <property type="component" value="Unassembled WGS sequence"/>
</dbReference>
<comment type="caution">
    <text evidence="1">The sequence shown here is derived from an EMBL/GenBank/DDBJ whole genome shotgun (WGS) entry which is preliminary data.</text>
</comment>
<dbReference type="Pfam" id="PF13366">
    <property type="entry name" value="PDDEXK_3"/>
    <property type="match status" value="1"/>
</dbReference>
<proteinExistence type="predicted"/>
<protein>
    <submittedName>
        <fullName evidence="1">GxxExxY protein</fullName>
    </submittedName>
</protein>
<organism evidence="1 2">
    <name type="scientific">Candidatus Thiodiazotropha taylori</name>
    <dbReference type="NCBI Taxonomy" id="2792791"/>
    <lineage>
        <taxon>Bacteria</taxon>
        <taxon>Pseudomonadati</taxon>
        <taxon>Pseudomonadota</taxon>
        <taxon>Gammaproteobacteria</taxon>
        <taxon>Chromatiales</taxon>
        <taxon>Sedimenticolaceae</taxon>
        <taxon>Candidatus Thiodiazotropha</taxon>
    </lineage>
</organism>
<accession>A0A9E4KBT9</accession>
<evidence type="ECO:0000313" key="1">
    <source>
        <dbReference type="EMBL" id="MCG7945438.1"/>
    </source>
</evidence>
<dbReference type="NCBIfam" id="TIGR04256">
    <property type="entry name" value="GxxExxY"/>
    <property type="match status" value="1"/>
</dbReference>
<dbReference type="InterPro" id="IPR026350">
    <property type="entry name" value="GxxExxY"/>
</dbReference>
<gene>
    <name evidence="1" type="ORF">JAZ07_03730</name>
</gene>
<sequence length="137" mass="15336">MNANGFVGDRQGDAISKKVIGCGFEVSNVLGAGFFEQVYENALCQELDRIGLVFERQKNLHVRYKGQVVGHYIADVVVENKLLVELKALSQLTKEHHAQVMNYLRATGLSVGLLLNFGTPRLGVRRVVWQHDDRSII</sequence>
<reference evidence="1" key="1">
    <citation type="journal article" date="2021" name="Proc. Natl. Acad. Sci. U.S.A.">
        <title>Global biogeography of chemosynthetic symbionts reveals both localized and globally distributed symbiont groups. .</title>
        <authorList>
            <person name="Osvatic J.T."/>
            <person name="Wilkins L.G.E."/>
            <person name="Leibrecht L."/>
            <person name="Leray M."/>
            <person name="Zauner S."/>
            <person name="Polzin J."/>
            <person name="Camacho Y."/>
            <person name="Gros O."/>
            <person name="van Gils J.A."/>
            <person name="Eisen J.A."/>
            <person name="Petersen J.M."/>
            <person name="Yuen B."/>
        </authorList>
    </citation>
    <scope>NUCLEOTIDE SEQUENCE</scope>
    <source>
        <strain evidence="1">MAGclacostrist064TRANS</strain>
    </source>
</reference>
<dbReference type="AlphaFoldDB" id="A0A9E4KBT9"/>
<name>A0A9E4KBT9_9GAMM</name>
<evidence type="ECO:0000313" key="2">
    <source>
        <dbReference type="Proteomes" id="UP000886667"/>
    </source>
</evidence>
<dbReference type="EMBL" id="JAEPCM010000098">
    <property type="protein sequence ID" value="MCG7945438.1"/>
    <property type="molecule type" value="Genomic_DNA"/>
</dbReference>